<dbReference type="RefSeq" id="WP_206656506.1">
    <property type="nucleotide sequence ID" value="NZ_CP071182.1"/>
</dbReference>
<sequence>MQLEMSADDVITRIKELSEQGDPLNKKRVKQSDPVLMKHALYYYPSWEHAVRETGLELN</sequence>
<dbReference type="EMBL" id="CP071182">
    <property type="protein sequence ID" value="QSO47146.1"/>
    <property type="molecule type" value="Genomic_DNA"/>
</dbReference>
<reference evidence="1 2" key="1">
    <citation type="submission" date="2021-02" db="EMBL/GenBank/DDBJ databases">
        <title>Alicyclobacillus curvatus sp. nov. and Alicyclobacillus mengziensis sp. nov., two acidophilic bacteria isolated from acid mine drainage.</title>
        <authorList>
            <person name="Huang Y."/>
        </authorList>
    </citation>
    <scope>NUCLEOTIDE SEQUENCE [LARGE SCALE GENOMIC DNA]</scope>
    <source>
        <strain evidence="1 2">S30H14</strain>
    </source>
</reference>
<keyword evidence="2" id="KW-1185">Reference proteome</keyword>
<name>A0A9X7Z782_9BACL</name>
<dbReference type="AlphaFoldDB" id="A0A9X7Z782"/>
<proteinExistence type="predicted"/>
<protein>
    <submittedName>
        <fullName evidence="1">Uncharacterized protein</fullName>
    </submittedName>
</protein>
<evidence type="ECO:0000313" key="2">
    <source>
        <dbReference type="Proteomes" id="UP000663505"/>
    </source>
</evidence>
<accession>A0A9X7Z782</accession>
<evidence type="ECO:0000313" key="1">
    <source>
        <dbReference type="EMBL" id="QSO47146.1"/>
    </source>
</evidence>
<dbReference type="KEGG" id="afx:JZ786_22550"/>
<gene>
    <name evidence="1" type="ORF">JZ786_22550</name>
</gene>
<organism evidence="1 2">
    <name type="scientific">Alicyclobacillus mengziensis</name>
    <dbReference type="NCBI Taxonomy" id="2931921"/>
    <lineage>
        <taxon>Bacteria</taxon>
        <taxon>Bacillati</taxon>
        <taxon>Bacillota</taxon>
        <taxon>Bacilli</taxon>
        <taxon>Bacillales</taxon>
        <taxon>Alicyclobacillaceae</taxon>
        <taxon>Alicyclobacillus</taxon>
    </lineage>
</organism>
<dbReference type="Proteomes" id="UP000663505">
    <property type="component" value="Chromosome"/>
</dbReference>